<protein>
    <submittedName>
        <fullName evidence="1">Uncharacterized protein</fullName>
    </submittedName>
</protein>
<proteinExistence type="predicted"/>
<sequence>MHMTNWIIFQNVLCYMINHLFQVVQCYLWCLSSFEKENLCNLKH</sequence>
<dbReference type="EMBL" id="GGEC01070429">
    <property type="protein sequence ID" value="MBX50913.1"/>
    <property type="molecule type" value="Transcribed_RNA"/>
</dbReference>
<dbReference type="AlphaFoldDB" id="A0A2P2P8E9"/>
<accession>A0A2P2P8E9</accession>
<evidence type="ECO:0000313" key="1">
    <source>
        <dbReference type="EMBL" id="MBX50913.1"/>
    </source>
</evidence>
<name>A0A2P2P8E9_RHIMU</name>
<reference evidence="1" key="1">
    <citation type="submission" date="2018-02" db="EMBL/GenBank/DDBJ databases">
        <title>Rhizophora mucronata_Transcriptome.</title>
        <authorList>
            <person name="Meera S.P."/>
            <person name="Sreeshan A."/>
            <person name="Augustine A."/>
        </authorList>
    </citation>
    <scope>NUCLEOTIDE SEQUENCE</scope>
    <source>
        <tissue evidence="1">Leaf</tissue>
    </source>
</reference>
<organism evidence="1">
    <name type="scientific">Rhizophora mucronata</name>
    <name type="common">Asiatic mangrove</name>
    <dbReference type="NCBI Taxonomy" id="61149"/>
    <lineage>
        <taxon>Eukaryota</taxon>
        <taxon>Viridiplantae</taxon>
        <taxon>Streptophyta</taxon>
        <taxon>Embryophyta</taxon>
        <taxon>Tracheophyta</taxon>
        <taxon>Spermatophyta</taxon>
        <taxon>Magnoliopsida</taxon>
        <taxon>eudicotyledons</taxon>
        <taxon>Gunneridae</taxon>
        <taxon>Pentapetalae</taxon>
        <taxon>rosids</taxon>
        <taxon>fabids</taxon>
        <taxon>Malpighiales</taxon>
        <taxon>Rhizophoraceae</taxon>
        <taxon>Rhizophora</taxon>
    </lineage>
</organism>